<sequence length="158" mass="17492">MGFESNFDMNDIIKNHEEFLNNVIESMKEAMIFALIEVVNLAKSTNTYTDRTNNLRSSIGGVVYHGGQMVHSHFETSGKGKKGNGKEGASKGLELAKEKASEVEVDGFVCVVVAGEHYARYVENKGFDVVTGSFLQFGDILEEKLKTVEEVFGIKFNK</sequence>
<dbReference type="EMBL" id="CP014339">
    <property type="protein sequence ID" value="AQX52537.1"/>
    <property type="molecule type" value="Genomic_DNA"/>
</dbReference>
<reference evidence="1 4" key="1">
    <citation type="submission" date="2016-02" db="EMBL/GenBank/DDBJ databases">
        <authorList>
            <person name="Nicholson A.C."/>
            <person name="Humrighouse B.W."/>
            <person name="Loparev V."/>
            <person name="Emery B."/>
            <person name="Graziano J."/>
            <person name="McQuiston J.R."/>
        </authorList>
    </citation>
    <scope>NUCLEOTIDE SEQUENCE [LARGE SCALE GENOMIC DNA]</scope>
    <source>
        <strain evidence="1 4">E6809</strain>
    </source>
</reference>
<reference evidence="2" key="2">
    <citation type="submission" date="2016-06" db="EMBL/GenBank/DDBJ databases">
        <authorList>
            <person name="Nicholson A.C."/>
        </authorList>
    </citation>
    <scope>NUCLEOTIDE SEQUENCE [LARGE SCALE GENOMIC DNA]</scope>
    <source>
        <strain evidence="2">E6809</strain>
    </source>
</reference>
<evidence type="ECO:0000313" key="4">
    <source>
        <dbReference type="Proteomes" id="UP000189738"/>
    </source>
</evidence>
<reference evidence="3 5" key="3">
    <citation type="submission" date="2018-06" db="EMBL/GenBank/DDBJ databases">
        <authorList>
            <consortium name="Pathogen Informatics"/>
            <person name="Doyle S."/>
        </authorList>
    </citation>
    <scope>NUCLEOTIDE SEQUENCE [LARGE SCALE GENOMIC DNA]</scope>
    <source>
        <strain evidence="3 5">NCTC10588</strain>
    </source>
</reference>
<dbReference type="EMBL" id="UFYD01000001">
    <property type="protein sequence ID" value="STC97758.1"/>
    <property type="molecule type" value="Genomic_DNA"/>
</dbReference>
<name>A0A494J4C8_9FLAO</name>
<proteinExistence type="predicted"/>
<protein>
    <submittedName>
        <fullName evidence="2">Uncharacterized protein</fullName>
    </submittedName>
</protein>
<gene>
    <name evidence="1" type="ORF">AYC66_18445</name>
    <name evidence="2" type="ORF">BAY09_07075</name>
    <name evidence="3" type="ORF">NCTC10588_00975</name>
</gene>
<organism evidence="2">
    <name type="scientific">Elizabethkingia anophelis</name>
    <dbReference type="NCBI Taxonomy" id="1117645"/>
    <lineage>
        <taxon>Bacteria</taxon>
        <taxon>Pseudomonadati</taxon>
        <taxon>Bacteroidota</taxon>
        <taxon>Flavobacteriia</taxon>
        <taxon>Flavobacteriales</taxon>
        <taxon>Weeksellaceae</taxon>
        <taxon>Elizabethkingia</taxon>
    </lineage>
</organism>
<dbReference type="EMBL" id="MAHS01000013">
    <property type="protein sequence ID" value="OPB47408.1"/>
    <property type="molecule type" value="Genomic_DNA"/>
</dbReference>
<dbReference type="Proteomes" id="UP000254876">
    <property type="component" value="Unassembled WGS sequence"/>
</dbReference>
<evidence type="ECO:0000313" key="1">
    <source>
        <dbReference type="EMBL" id="AQX52537.1"/>
    </source>
</evidence>
<dbReference type="AlphaFoldDB" id="A0A494J4C8"/>
<evidence type="ECO:0000313" key="2">
    <source>
        <dbReference type="EMBL" id="OPB47408.1"/>
    </source>
</evidence>
<evidence type="ECO:0000313" key="3">
    <source>
        <dbReference type="EMBL" id="STC97758.1"/>
    </source>
</evidence>
<dbReference type="Proteomes" id="UP000189738">
    <property type="component" value="Chromosome"/>
</dbReference>
<accession>A0A494J4C8</accession>
<evidence type="ECO:0000313" key="5">
    <source>
        <dbReference type="Proteomes" id="UP000254876"/>
    </source>
</evidence>
<dbReference type="RefSeq" id="WP_078677339.1">
    <property type="nucleotide sequence ID" value="NZ_CP014339.1"/>
</dbReference>